<evidence type="ECO:0000256" key="1">
    <source>
        <dbReference type="SAM" id="MobiDB-lite"/>
    </source>
</evidence>
<evidence type="ECO:0000313" key="4">
    <source>
        <dbReference type="Proteomes" id="UP001152607"/>
    </source>
</evidence>
<comment type="caution">
    <text evidence="3">The sequence shown here is derived from an EMBL/GenBank/DDBJ whole genome shotgun (WGS) entry which is preliminary data.</text>
</comment>
<dbReference type="OrthoDB" id="2251794at2759"/>
<reference evidence="3" key="1">
    <citation type="submission" date="2023-01" db="EMBL/GenBank/DDBJ databases">
        <authorList>
            <person name="Van Ghelder C."/>
            <person name="Rancurel C."/>
        </authorList>
    </citation>
    <scope>NUCLEOTIDE SEQUENCE</scope>
    <source>
        <strain evidence="3">CNCM I-4278</strain>
    </source>
</reference>
<feature type="region of interest" description="Disordered" evidence="1">
    <location>
        <begin position="112"/>
        <end position="131"/>
    </location>
</feature>
<evidence type="ECO:0000313" key="3">
    <source>
        <dbReference type="EMBL" id="CAI6334329.1"/>
    </source>
</evidence>
<dbReference type="AlphaFoldDB" id="A0A9W4UEN6"/>
<sequence>MRNVIFLLASAIAFTGVSASPTEAIFGRHVGDSCKGGEGSGTCQATSKCNGISYPLGYCPNDPVDVQCCVEIACKQSAGFCRSVSNNGCSGGSFESGFCPGDNDIKCCIKSKDSSPGTPTPPPSSGGQLPGLSATSSKYAHIIASRVHALGLPKRACLVAIATAQQESGIRVLANTGEPASYNYPHDGEGSDHDSVGIFQQRPGWGTVKDRMDPASSADKFLNRLKTVSNWQSLSIAQAAQKVQVSAFPDAYAKWETLATNVCNAAF</sequence>
<dbReference type="EMBL" id="CAOQHR010000005">
    <property type="protein sequence ID" value="CAI6334329.1"/>
    <property type="molecule type" value="Genomic_DNA"/>
</dbReference>
<keyword evidence="4" id="KW-1185">Reference proteome</keyword>
<dbReference type="Proteomes" id="UP001152607">
    <property type="component" value="Unassembled WGS sequence"/>
</dbReference>
<keyword evidence="2" id="KW-0732">Signal</keyword>
<organism evidence="3 4">
    <name type="scientific">Periconia digitata</name>
    <dbReference type="NCBI Taxonomy" id="1303443"/>
    <lineage>
        <taxon>Eukaryota</taxon>
        <taxon>Fungi</taxon>
        <taxon>Dikarya</taxon>
        <taxon>Ascomycota</taxon>
        <taxon>Pezizomycotina</taxon>
        <taxon>Dothideomycetes</taxon>
        <taxon>Pleosporomycetidae</taxon>
        <taxon>Pleosporales</taxon>
        <taxon>Massarineae</taxon>
        <taxon>Periconiaceae</taxon>
        <taxon>Periconia</taxon>
    </lineage>
</organism>
<evidence type="ECO:0000256" key="2">
    <source>
        <dbReference type="SAM" id="SignalP"/>
    </source>
</evidence>
<accession>A0A9W4UEN6</accession>
<name>A0A9W4UEN6_9PLEO</name>
<feature type="signal peptide" evidence="2">
    <location>
        <begin position="1"/>
        <end position="19"/>
    </location>
</feature>
<feature type="chain" id="PRO_5040868996" evidence="2">
    <location>
        <begin position="20"/>
        <end position="267"/>
    </location>
</feature>
<protein>
    <submittedName>
        <fullName evidence="3">Uncharacterized protein</fullName>
    </submittedName>
</protein>
<proteinExistence type="predicted"/>
<gene>
    <name evidence="3" type="ORF">PDIGIT_LOCUS7386</name>
</gene>